<evidence type="ECO:0000259" key="5">
    <source>
        <dbReference type="Pfam" id="PF01094"/>
    </source>
</evidence>
<accession>A0A1Y2C4G8</accession>
<dbReference type="InterPro" id="IPR001828">
    <property type="entry name" value="ANF_lig-bd_rcpt"/>
</dbReference>
<keyword evidence="2" id="KW-0812">Transmembrane</keyword>
<dbReference type="InterPro" id="IPR028082">
    <property type="entry name" value="Peripla_BP_I"/>
</dbReference>
<keyword evidence="7" id="KW-1185">Reference proteome</keyword>
<feature type="domain" description="Receptor ligand binding region" evidence="5">
    <location>
        <begin position="159"/>
        <end position="284"/>
    </location>
</feature>
<evidence type="ECO:0000256" key="3">
    <source>
        <dbReference type="ARBA" id="ARBA00022989"/>
    </source>
</evidence>
<dbReference type="SUPFAM" id="SSF53822">
    <property type="entry name" value="Periplasmic binding protein-like I"/>
    <property type="match status" value="1"/>
</dbReference>
<name>A0A1Y2C4G8_9FUNG</name>
<evidence type="ECO:0000256" key="4">
    <source>
        <dbReference type="ARBA" id="ARBA00023136"/>
    </source>
</evidence>
<evidence type="ECO:0000256" key="1">
    <source>
        <dbReference type="ARBA" id="ARBA00004370"/>
    </source>
</evidence>
<proteinExistence type="predicted"/>
<protein>
    <recommendedName>
        <fullName evidence="5">Receptor ligand binding region domain-containing protein</fullName>
    </recommendedName>
</protein>
<organism evidence="6 7">
    <name type="scientific">Rhizoclosmatium globosum</name>
    <dbReference type="NCBI Taxonomy" id="329046"/>
    <lineage>
        <taxon>Eukaryota</taxon>
        <taxon>Fungi</taxon>
        <taxon>Fungi incertae sedis</taxon>
        <taxon>Chytridiomycota</taxon>
        <taxon>Chytridiomycota incertae sedis</taxon>
        <taxon>Chytridiomycetes</taxon>
        <taxon>Chytridiales</taxon>
        <taxon>Chytriomycetaceae</taxon>
        <taxon>Rhizoclosmatium</taxon>
    </lineage>
</organism>
<keyword evidence="4" id="KW-0472">Membrane</keyword>
<keyword evidence="3" id="KW-1133">Transmembrane helix</keyword>
<dbReference type="Proteomes" id="UP000193642">
    <property type="component" value="Unassembled WGS sequence"/>
</dbReference>
<reference evidence="6 7" key="1">
    <citation type="submission" date="2016-07" db="EMBL/GenBank/DDBJ databases">
        <title>Pervasive Adenine N6-methylation of Active Genes in Fungi.</title>
        <authorList>
            <consortium name="DOE Joint Genome Institute"/>
            <person name="Mondo S.J."/>
            <person name="Dannebaum R.O."/>
            <person name="Kuo R.C."/>
            <person name="Labutti K."/>
            <person name="Haridas S."/>
            <person name="Kuo A."/>
            <person name="Salamov A."/>
            <person name="Ahrendt S.R."/>
            <person name="Lipzen A."/>
            <person name="Sullivan W."/>
            <person name="Andreopoulos W.B."/>
            <person name="Clum A."/>
            <person name="Lindquist E."/>
            <person name="Daum C."/>
            <person name="Ramamoorthy G.K."/>
            <person name="Gryganskyi A."/>
            <person name="Culley D."/>
            <person name="Magnuson J.K."/>
            <person name="James T.Y."/>
            <person name="O'Malley M.A."/>
            <person name="Stajich J.E."/>
            <person name="Spatafora J.W."/>
            <person name="Visel A."/>
            <person name="Grigoriev I.V."/>
        </authorList>
    </citation>
    <scope>NUCLEOTIDE SEQUENCE [LARGE SCALE GENOMIC DNA]</scope>
    <source>
        <strain evidence="6 7">JEL800</strain>
    </source>
</reference>
<dbReference type="Gene3D" id="3.40.50.2300">
    <property type="match status" value="1"/>
</dbReference>
<comment type="subcellular location">
    <subcellularLocation>
        <location evidence="1">Membrane</location>
    </subcellularLocation>
</comment>
<gene>
    <name evidence="6" type="ORF">BCR33DRAFT_342278</name>
</gene>
<evidence type="ECO:0000256" key="2">
    <source>
        <dbReference type="ARBA" id="ARBA00022692"/>
    </source>
</evidence>
<dbReference type="OrthoDB" id="2148698at2759"/>
<evidence type="ECO:0000313" key="6">
    <source>
        <dbReference type="EMBL" id="ORY41215.1"/>
    </source>
</evidence>
<dbReference type="Pfam" id="PF01094">
    <property type="entry name" value="ANF_receptor"/>
    <property type="match status" value="1"/>
</dbReference>
<dbReference type="GO" id="GO:0016020">
    <property type="term" value="C:membrane"/>
    <property type="evidence" value="ECO:0007669"/>
    <property type="project" value="UniProtKB-SubCell"/>
</dbReference>
<comment type="caution">
    <text evidence="6">The sequence shown here is derived from an EMBL/GenBank/DDBJ whole genome shotgun (WGS) entry which is preliminary data.</text>
</comment>
<sequence length="304" mass="33663">MSFLEMSSLVWKIGIERFAQDAAIMSLHCDCVEEGRTCDGIVCAGRIRKSGVAKTRWNTLKPKRHTTICLLQQLYLLAIVLHIGCLPMALAGKSSLEPDTSNLPAWRNQKAQLSSNIVPRDPVITLPQRTRSQNNTLPTLSLFFPIPDLSARSAALVSSMIMTLDDIQTAILPSLWVDLVVSVVNNRSDAINQAKFAITNKKVSGFVGNAQYAEIVDVADQYNLPICDGSDDSILLSNHADYPMFFRTRPTDKNQIRAIYSFVSSRGWNQISIVTSSDFADSSLFFTEASAYGLEIKATFMMSR</sequence>
<evidence type="ECO:0000313" key="7">
    <source>
        <dbReference type="Proteomes" id="UP000193642"/>
    </source>
</evidence>
<dbReference type="AlphaFoldDB" id="A0A1Y2C4G8"/>
<dbReference type="EMBL" id="MCGO01000032">
    <property type="protein sequence ID" value="ORY41215.1"/>
    <property type="molecule type" value="Genomic_DNA"/>
</dbReference>